<dbReference type="PANTHER" id="PTHR36214:SF5">
    <property type="entry name" value="ACETYL-COA DECARBONYLASE_SYNTHASE COMPLEX SUBUNIT DELTA"/>
    <property type="match status" value="1"/>
</dbReference>
<sequence length="1012" mass="112052">MAFEPVKVTYSGEIMEVSFGQEGKELTVGGEKSYPFHNFEHPMPHRPVLAMEVWDMNPEEWPKACSEPFADVMADTGAWAKKCVEEFGAEAIVVQLKSTDPNADDAPPENASEAVGKVLSAVDVPVIVWGSANAHKDAEVLKKVAEDHAGKKLVLGPVDEDNHKAIGAAALAYGHSLVASSPIDVNLAKQLNILLGNLGVDMGRIMIDPTTGGLGYGMEYSYSVMERIRMAALVQEDDKLILPLINNVGNEVWKSKEARIEDEEAASLNLGDDKKRGVLMEATAAVSYLMAGSDILILRHPDSIALMKTYLDKMLAEREPAAEKEVVDRPKVAKADFKPAPPPREKATAKPAEAEGKPPEPEAKPAEAEAKPPEPEAKPAEAEAKPPEPEAKPAEAVAKPPEPEAKPAEAEAKPLETPKTAEISAALGLEALEKAVSGPADLAETAKALAQVAESLTQAAGVLAKVAQNLLKTQQAPPEKTKPEAGEQEPPKPAEAEQAQAEPQPQGEVKAKQPETTPQEAEAKQPEPAAAQKAKEPEAPDEKAEAEPEQVKTEEELKAEEEEQKRLQAEKEEAERKAKEEAKAKAEEEARLKAEEEARLKAEEEAREKARQKTEQEANLAKLRQERREAQRERLARMQAERAALDDEEEQVEYGEYKPDGFAGAEAELVTHALDRWSLRGSGFGQTKSPTYTRASSVQAQPREAIKLPEPTKERKAIWERKAKEAEELAKLRAGRREHRLELAAKHQAELRSKEKEEPLDIEYGEVKQAGQAGAEAEQVTQALERWSLRDDEIRINGGPVMKLASTISLSKLRKIELPELSEKEKARQENKARQLEELAGQRRKRREHRMEMLAKYQAELEAREEDEPEEIEYGEYPLSGVAGMDGDYLTKSLDRWSLRGNISGSGNPAMVRNSSMVITRQKEVKETLAELSEEEKARIQEELHQSQELSQLRAKRRDRRRELAEKHKQEKEELGLLEPEEMEYGSYREKGVSGPGADYILRSMERWQSRS</sequence>
<protein>
    <submittedName>
        <fullName evidence="3">Acetyl-CoA synthase</fullName>
    </submittedName>
</protein>
<feature type="compositionally biased region" description="Basic and acidic residues" evidence="1">
    <location>
        <begin position="961"/>
        <end position="975"/>
    </location>
</feature>
<feature type="compositionally biased region" description="Low complexity" evidence="1">
    <location>
        <begin position="496"/>
        <end position="508"/>
    </location>
</feature>
<reference evidence="3 4" key="1">
    <citation type="submission" date="2013-11" db="EMBL/GenBank/DDBJ databases">
        <title>Metagenomic analysis of a methanogenic consortium involved in long chain n-alkane degradation.</title>
        <authorList>
            <person name="Davidova I.A."/>
            <person name="Callaghan A.V."/>
            <person name="Wawrik B."/>
            <person name="Pruitt S."/>
            <person name="Marks C."/>
            <person name="Duncan K.E."/>
            <person name="Suflita J.M."/>
        </authorList>
    </citation>
    <scope>NUCLEOTIDE SEQUENCE [LARGE SCALE GENOMIC DNA]</scope>
    <source>
        <strain evidence="3 4">SPR</strain>
    </source>
</reference>
<dbReference type="Gene3D" id="3.20.20.20">
    <property type="entry name" value="Dihydropteroate synthase-like"/>
    <property type="match status" value="1"/>
</dbReference>
<feature type="region of interest" description="Disordered" evidence="1">
    <location>
        <begin position="940"/>
        <end position="978"/>
    </location>
</feature>
<feature type="compositionally biased region" description="Acidic residues" evidence="1">
    <location>
        <begin position="863"/>
        <end position="874"/>
    </location>
</feature>
<feature type="region of interest" description="Disordered" evidence="1">
    <location>
        <begin position="860"/>
        <end position="879"/>
    </location>
</feature>
<dbReference type="InterPro" id="IPR011005">
    <property type="entry name" value="Dihydropteroate_synth-like_sf"/>
</dbReference>
<dbReference type="InterPro" id="IPR016041">
    <property type="entry name" value="Ac-CoA_synth_d_su_TIM-brl"/>
</dbReference>
<gene>
    <name evidence="3" type="ORF">X474_18035</name>
</gene>
<dbReference type="InParanoid" id="A0A0D2GCJ4"/>
<accession>A0A0D2GCJ4</accession>
<dbReference type="NCBIfam" id="NF003377">
    <property type="entry name" value="PRK04452.1-3"/>
    <property type="match status" value="1"/>
</dbReference>
<dbReference type="PANTHER" id="PTHR36214">
    <property type="match status" value="1"/>
</dbReference>
<dbReference type="InterPro" id="IPR051069">
    <property type="entry name" value="ACDS_complex_subunit"/>
</dbReference>
<feature type="compositionally biased region" description="Basic and acidic residues" evidence="1">
    <location>
        <begin position="623"/>
        <end position="645"/>
    </location>
</feature>
<name>A0A0D2GCJ4_9BACT</name>
<dbReference type="EMBL" id="AZAC01000028">
    <property type="protein sequence ID" value="KIX12642.1"/>
    <property type="molecule type" value="Genomic_DNA"/>
</dbReference>
<feature type="region of interest" description="Disordered" evidence="1">
    <location>
        <begin position="320"/>
        <end position="421"/>
    </location>
</feature>
<organism evidence="3 4">
    <name type="scientific">Dethiosulfatarculus sandiegensis</name>
    <dbReference type="NCBI Taxonomy" id="1429043"/>
    <lineage>
        <taxon>Bacteria</taxon>
        <taxon>Pseudomonadati</taxon>
        <taxon>Thermodesulfobacteriota</taxon>
        <taxon>Desulfarculia</taxon>
        <taxon>Desulfarculales</taxon>
        <taxon>Desulfarculaceae</taxon>
        <taxon>Dethiosulfatarculus</taxon>
    </lineage>
</organism>
<evidence type="ECO:0000313" key="3">
    <source>
        <dbReference type="EMBL" id="KIX12642.1"/>
    </source>
</evidence>
<dbReference type="NCBIfam" id="NF003376">
    <property type="entry name" value="PRK04452.1-2"/>
    <property type="match status" value="1"/>
</dbReference>
<keyword evidence="4" id="KW-1185">Reference proteome</keyword>
<proteinExistence type="predicted"/>
<feature type="compositionally biased region" description="Basic and acidic residues" evidence="1">
    <location>
        <begin position="704"/>
        <end position="713"/>
    </location>
</feature>
<feature type="domain" description="CO dehydrogenase/acetyl-CoA synthase delta subunit TIM barrel" evidence="2">
    <location>
        <begin position="16"/>
        <end position="308"/>
    </location>
</feature>
<feature type="compositionally biased region" description="Basic and acidic residues" evidence="1">
    <location>
        <begin position="563"/>
        <end position="616"/>
    </location>
</feature>
<evidence type="ECO:0000313" key="4">
    <source>
        <dbReference type="Proteomes" id="UP000032233"/>
    </source>
</evidence>
<feature type="compositionally biased region" description="Basic and acidic residues" evidence="1">
    <location>
        <begin position="479"/>
        <end position="495"/>
    </location>
</feature>
<feature type="region of interest" description="Disordered" evidence="1">
    <location>
        <begin position="473"/>
        <end position="653"/>
    </location>
</feature>
<dbReference type="SUPFAM" id="SSF51717">
    <property type="entry name" value="Dihydropteroate synthetase-like"/>
    <property type="match status" value="1"/>
</dbReference>
<feature type="compositionally biased region" description="Basic and acidic residues" evidence="1">
    <location>
        <begin position="320"/>
        <end position="393"/>
    </location>
</feature>
<dbReference type="STRING" id="1429043.X474_18035"/>
<evidence type="ECO:0000256" key="1">
    <source>
        <dbReference type="SAM" id="MobiDB-lite"/>
    </source>
</evidence>
<feature type="compositionally biased region" description="Basic and acidic residues" evidence="1">
    <location>
        <begin position="822"/>
        <end position="841"/>
    </location>
</feature>
<evidence type="ECO:0000259" key="2">
    <source>
        <dbReference type="Pfam" id="PF03599"/>
    </source>
</evidence>
<comment type="caution">
    <text evidence="3">The sequence shown here is derived from an EMBL/GenBank/DDBJ whole genome shotgun (WGS) entry which is preliminary data.</text>
</comment>
<feature type="region of interest" description="Disordered" evidence="1">
    <location>
        <begin position="681"/>
        <end position="713"/>
    </location>
</feature>
<feature type="compositionally biased region" description="Basic and acidic residues" evidence="1">
    <location>
        <begin position="533"/>
        <end position="556"/>
    </location>
</feature>
<feature type="compositionally biased region" description="Basic and acidic residues" evidence="1">
    <location>
        <begin position="401"/>
        <end position="416"/>
    </location>
</feature>
<feature type="compositionally biased region" description="Polar residues" evidence="1">
    <location>
        <begin position="685"/>
        <end position="700"/>
    </location>
</feature>
<dbReference type="Pfam" id="PF03599">
    <property type="entry name" value="CdhD"/>
    <property type="match status" value="1"/>
</dbReference>
<feature type="region of interest" description="Disordered" evidence="1">
    <location>
        <begin position="822"/>
        <end position="848"/>
    </location>
</feature>
<dbReference type="OrthoDB" id="148113at2"/>
<dbReference type="Proteomes" id="UP000032233">
    <property type="component" value="Unassembled WGS sequence"/>
</dbReference>
<dbReference type="AlphaFoldDB" id="A0A0D2GCJ4"/>
<dbReference type="RefSeq" id="WP_082464433.1">
    <property type="nucleotide sequence ID" value="NZ_AZAC01000028.1"/>
</dbReference>
<dbReference type="PATRIC" id="fig|1429043.3.peg.3817"/>